<dbReference type="GO" id="GO:0051536">
    <property type="term" value="F:iron-sulfur cluster binding"/>
    <property type="evidence" value="ECO:0007669"/>
    <property type="project" value="UniProtKB-KW"/>
</dbReference>
<evidence type="ECO:0000256" key="3">
    <source>
        <dbReference type="ARBA" id="ARBA00023004"/>
    </source>
</evidence>
<comment type="caution">
    <text evidence="6">The sequence shown here is derived from an EMBL/GenBank/DDBJ whole genome shotgun (WGS) entry which is preliminary data.</text>
</comment>
<keyword evidence="3" id="KW-0408">Iron</keyword>
<proteinExistence type="predicted"/>
<dbReference type="SFLD" id="SFLDG01067">
    <property type="entry name" value="SPASM/twitch_domain_containing"/>
    <property type="match status" value="1"/>
</dbReference>
<dbReference type="InterPro" id="IPR058240">
    <property type="entry name" value="rSAM_sf"/>
</dbReference>
<sequence length="456" mass="52336">MRLILKPDLRLEIINKKPYIESHGYHIPVSRSGALFLCLLDGERTAKEAVGLMVSIGLCNPENEEQVTKTLTLKYGPFIMEYDGFEDNPNKNYDPAIFLRTEDHVFDPYNLEIPKTISFHVTSTCNKECRYCYLDAKRENLEKDALTFEEVVRMIDEAAAIGVYKILYTGGEPFLRKDLLDIIEYASSKGIFNDLISKFYLSQQQIERLSRINNLRLCVSYDCHLEEIASYLTGEKDHVQKMDDLIQRLAAGNVDFTVNPVITQLTVQHFEDFLIHLHNLKVKKVIINKYSTSLGRNDDTLLVSDEQWIRVVDIAKNCSFLDVEILIGESSEVVQEKANHPHDYRIICTNGRTCLLVLPNGKTVLCDQIPNRMDFCFGDLKKNSIMEIWSSRERQNLLFPPRDLYKNTSCYGCSDFDQCHKKVACTNTSLIEFGTAYIPIQAVRNSCVKYGKEMVL</sequence>
<dbReference type="STRING" id="588581.Cpap_1000"/>
<feature type="domain" description="Radical SAM core" evidence="5">
    <location>
        <begin position="109"/>
        <end position="321"/>
    </location>
</feature>
<dbReference type="InterPro" id="IPR023885">
    <property type="entry name" value="4Fe4S-binding_SPASM_dom"/>
</dbReference>
<evidence type="ECO:0000313" key="6">
    <source>
        <dbReference type="EMBL" id="EGD46618.1"/>
    </source>
</evidence>
<name>F1TFZ9_9FIRM</name>
<dbReference type="Proteomes" id="UP000003860">
    <property type="component" value="Unassembled WGS sequence"/>
</dbReference>
<dbReference type="SUPFAM" id="SSF102114">
    <property type="entry name" value="Radical SAM enzymes"/>
    <property type="match status" value="1"/>
</dbReference>
<evidence type="ECO:0000256" key="1">
    <source>
        <dbReference type="ARBA" id="ARBA00022691"/>
    </source>
</evidence>
<evidence type="ECO:0000256" key="2">
    <source>
        <dbReference type="ARBA" id="ARBA00022723"/>
    </source>
</evidence>
<evidence type="ECO:0000259" key="5">
    <source>
        <dbReference type="PROSITE" id="PS51918"/>
    </source>
</evidence>
<keyword evidence="7" id="KW-1185">Reference proteome</keyword>
<dbReference type="AlphaFoldDB" id="F1TFZ9"/>
<dbReference type="PANTHER" id="PTHR11228:SF7">
    <property type="entry name" value="PQQA PEPTIDE CYCLASE"/>
    <property type="match status" value="1"/>
</dbReference>
<dbReference type="PROSITE" id="PS51918">
    <property type="entry name" value="RADICAL_SAM"/>
    <property type="match status" value="1"/>
</dbReference>
<dbReference type="GO" id="GO:0003824">
    <property type="term" value="F:catalytic activity"/>
    <property type="evidence" value="ECO:0007669"/>
    <property type="project" value="InterPro"/>
</dbReference>
<reference evidence="6" key="1">
    <citation type="submission" date="2009-07" db="EMBL/GenBank/DDBJ databases">
        <authorList>
            <consortium name="US DOE Joint Genome Institute (JGI-PGF)"/>
            <person name="Lucas S."/>
            <person name="Copeland A."/>
            <person name="Lapidus A."/>
            <person name="Glavina del Rio T."/>
            <person name="Tice H."/>
            <person name="Bruce D."/>
            <person name="Goodwin L."/>
            <person name="Pitluck S."/>
            <person name="Larimer F."/>
            <person name="Land M.L."/>
            <person name="Mouttaki H."/>
            <person name="He Z."/>
            <person name="Zhou J."/>
            <person name="Hemme C.L."/>
        </authorList>
    </citation>
    <scope>NUCLEOTIDE SEQUENCE</scope>
    <source>
        <strain evidence="6">DSM 2782</strain>
    </source>
</reference>
<dbReference type="RefSeq" id="WP_004621008.1">
    <property type="nucleotide sequence ID" value="NZ_ACXX02000012.1"/>
</dbReference>
<organism evidence="6 7">
    <name type="scientific">Ruminiclostridium papyrosolvens DSM 2782</name>
    <dbReference type="NCBI Taxonomy" id="588581"/>
    <lineage>
        <taxon>Bacteria</taxon>
        <taxon>Bacillati</taxon>
        <taxon>Bacillota</taxon>
        <taxon>Clostridia</taxon>
        <taxon>Eubacteriales</taxon>
        <taxon>Oscillospiraceae</taxon>
        <taxon>Ruminiclostridium</taxon>
    </lineage>
</organism>
<dbReference type="InterPro" id="IPR050377">
    <property type="entry name" value="Radical_SAM_PqqE_MftC-like"/>
</dbReference>
<reference evidence="6" key="2">
    <citation type="submission" date="2011-01" db="EMBL/GenBank/DDBJ databases">
        <title>The Non-contiguous Finished genome of Clostridium papyrosolvens.</title>
        <authorList>
            <person name="Lucas S."/>
            <person name="Copeland A."/>
            <person name="Lapidus A."/>
            <person name="Cheng J.-F."/>
            <person name="Goodwin L."/>
            <person name="Pitluck S."/>
            <person name="Misra M."/>
            <person name="Chertkov O."/>
            <person name="Detter J.C."/>
            <person name="Han C."/>
            <person name="Tapia R."/>
            <person name="Land M."/>
            <person name="Hauser L."/>
            <person name="Kyrpides N."/>
            <person name="Ivanova N."/>
            <person name="Pagani I."/>
            <person name="Mouttaki H."/>
            <person name="He Z."/>
            <person name="Zhou J."/>
            <person name="Hemme C.L."/>
            <person name="Woyke T."/>
        </authorList>
    </citation>
    <scope>NUCLEOTIDE SEQUENCE [LARGE SCALE GENOMIC DNA]</scope>
    <source>
        <strain evidence="6">DSM 2782</strain>
    </source>
</reference>
<dbReference type="OrthoDB" id="9782387at2"/>
<keyword evidence="4" id="KW-0411">Iron-sulfur</keyword>
<dbReference type="eggNOG" id="COG0535">
    <property type="taxonomic scope" value="Bacteria"/>
</dbReference>
<dbReference type="SFLD" id="SFLDS00029">
    <property type="entry name" value="Radical_SAM"/>
    <property type="match status" value="1"/>
</dbReference>
<dbReference type="InterPro" id="IPR013785">
    <property type="entry name" value="Aldolase_TIM"/>
</dbReference>
<dbReference type="CDD" id="cd01335">
    <property type="entry name" value="Radical_SAM"/>
    <property type="match status" value="1"/>
</dbReference>
<dbReference type="PANTHER" id="PTHR11228">
    <property type="entry name" value="RADICAL SAM DOMAIN PROTEIN"/>
    <property type="match status" value="1"/>
</dbReference>
<keyword evidence="1" id="KW-0949">S-adenosyl-L-methionine</keyword>
<evidence type="ECO:0000313" key="7">
    <source>
        <dbReference type="Proteomes" id="UP000003860"/>
    </source>
</evidence>
<dbReference type="Pfam" id="PF04055">
    <property type="entry name" value="Radical_SAM"/>
    <property type="match status" value="1"/>
</dbReference>
<keyword evidence="2" id="KW-0479">Metal-binding</keyword>
<dbReference type="GO" id="GO:0046872">
    <property type="term" value="F:metal ion binding"/>
    <property type="evidence" value="ECO:0007669"/>
    <property type="project" value="UniProtKB-KW"/>
</dbReference>
<evidence type="ECO:0000256" key="4">
    <source>
        <dbReference type="ARBA" id="ARBA00023014"/>
    </source>
</evidence>
<dbReference type="EMBL" id="ACXX02000012">
    <property type="protein sequence ID" value="EGD46618.1"/>
    <property type="molecule type" value="Genomic_DNA"/>
</dbReference>
<dbReference type="CDD" id="cd21109">
    <property type="entry name" value="SPASM"/>
    <property type="match status" value="1"/>
</dbReference>
<gene>
    <name evidence="6" type="ORF">Cpap_1000</name>
</gene>
<protein>
    <submittedName>
        <fullName evidence="6">Radical SAM domain protein</fullName>
    </submittedName>
</protein>
<accession>F1TFZ9</accession>
<dbReference type="Pfam" id="PF13186">
    <property type="entry name" value="SPASM"/>
    <property type="match status" value="1"/>
</dbReference>
<dbReference type="Gene3D" id="3.20.20.70">
    <property type="entry name" value="Aldolase class I"/>
    <property type="match status" value="1"/>
</dbReference>
<dbReference type="InterPro" id="IPR007197">
    <property type="entry name" value="rSAM"/>
</dbReference>